<reference evidence="2 3" key="1">
    <citation type="submission" date="2018-03" db="EMBL/GenBank/DDBJ databases">
        <title>Genomic Encyclopedia of Archaeal and Bacterial Type Strains, Phase II (KMG-II): from individual species to whole genera.</title>
        <authorList>
            <person name="Goeker M."/>
        </authorList>
    </citation>
    <scope>NUCLEOTIDE SEQUENCE [LARGE SCALE GENOMIC DNA]</scope>
    <source>
        <strain evidence="2 3">DSM 45312</strain>
    </source>
</reference>
<keyword evidence="3" id="KW-1185">Reference proteome</keyword>
<dbReference type="Pfam" id="PF18726">
    <property type="entry name" value="HEPN_SAV_6107"/>
    <property type="match status" value="1"/>
</dbReference>
<evidence type="ECO:0000313" key="3">
    <source>
        <dbReference type="Proteomes" id="UP000240542"/>
    </source>
</evidence>
<gene>
    <name evidence="2" type="ORF">CLV63_110176</name>
</gene>
<evidence type="ECO:0000313" key="2">
    <source>
        <dbReference type="EMBL" id="PSK96877.1"/>
    </source>
</evidence>
<comment type="caution">
    <text evidence="2">The sequence shown here is derived from an EMBL/GenBank/DDBJ whole genome shotgun (WGS) entry which is preliminary data.</text>
</comment>
<accession>A0A2P8DI30</accession>
<evidence type="ECO:0000259" key="1">
    <source>
        <dbReference type="Pfam" id="PF18726"/>
    </source>
</evidence>
<protein>
    <recommendedName>
        <fullName evidence="1">SAV-6107-like HEPN domain-containing protein</fullName>
    </recommendedName>
</protein>
<proteinExistence type="predicted"/>
<organism evidence="2 3">
    <name type="scientific">Murinocardiopsis flavida</name>
    <dbReference type="NCBI Taxonomy" id="645275"/>
    <lineage>
        <taxon>Bacteria</taxon>
        <taxon>Bacillati</taxon>
        <taxon>Actinomycetota</taxon>
        <taxon>Actinomycetes</taxon>
        <taxon>Streptosporangiales</taxon>
        <taxon>Nocardiopsidaceae</taxon>
        <taxon>Murinocardiopsis</taxon>
    </lineage>
</organism>
<dbReference type="OrthoDB" id="3692174at2"/>
<dbReference type="InterPro" id="IPR040891">
    <property type="entry name" value="HEPN_SAV_6107"/>
</dbReference>
<feature type="domain" description="SAV-6107-like HEPN" evidence="1">
    <location>
        <begin position="38"/>
        <end position="138"/>
    </location>
</feature>
<dbReference type="EMBL" id="PYGA01000010">
    <property type="protein sequence ID" value="PSK96877.1"/>
    <property type="molecule type" value="Genomic_DNA"/>
</dbReference>
<dbReference type="Proteomes" id="UP000240542">
    <property type="component" value="Unassembled WGS sequence"/>
</dbReference>
<sequence length="156" mass="16272">MAQNPLFSPDEARTRPRRRVAPATWAALDSAHAHLAEAAAAATAPLRYSAAHVAALRATAALLTHRGAMPVRSARGRRPRTAWDLLSESSPEFAEWSAFFAAGAAKRSAAEAGLPGAVTPAEADDLLRDTRVFTALIESTIGEADTGSGQALSKAS</sequence>
<dbReference type="RefSeq" id="WP_106583759.1">
    <property type="nucleotide sequence ID" value="NZ_PYGA01000010.1"/>
</dbReference>
<name>A0A2P8DI30_9ACTN</name>
<dbReference type="AlphaFoldDB" id="A0A2P8DI30"/>